<organism evidence="3 4">
    <name type="scientific">Mycena rosella</name>
    <name type="common">Pink bonnet</name>
    <name type="synonym">Agaricus rosellus</name>
    <dbReference type="NCBI Taxonomy" id="1033263"/>
    <lineage>
        <taxon>Eukaryota</taxon>
        <taxon>Fungi</taxon>
        <taxon>Dikarya</taxon>
        <taxon>Basidiomycota</taxon>
        <taxon>Agaricomycotina</taxon>
        <taxon>Agaricomycetes</taxon>
        <taxon>Agaricomycetidae</taxon>
        <taxon>Agaricales</taxon>
        <taxon>Marasmiineae</taxon>
        <taxon>Mycenaceae</taxon>
        <taxon>Mycena</taxon>
    </lineage>
</organism>
<feature type="compositionally biased region" description="Polar residues" evidence="1">
    <location>
        <begin position="106"/>
        <end position="140"/>
    </location>
</feature>
<keyword evidence="2" id="KW-1133">Transmembrane helix</keyword>
<evidence type="ECO:0000256" key="2">
    <source>
        <dbReference type="SAM" id="Phobius"/>
    </source>
</evidence>
<dbReference type="AlphaFoldDB" id="A0AAD7D537"/>
<evidence type="ECO:0000313" key="3">
    <source>
        <dbReference type="EMBL" id="KAJ7678728.1"/>
    </source>
</evidence>
<keyword evidence="4" id="KW-1185">Reference proteome</keyword>
<feature type="compositionally biased region" description="Acidic residues" evidence="1">
    <location>
        <begin position="63"/>
        <end position="87"/>
    </location>
</feature>
<feature type="transmembrane region" description="Helical" evidence="2">
    <location>
        <begin position="164"/>
        <end position="185"/>
    </location>
</feature>
<evidence type="ECO:0000313" key="4">
    <source>
        <dbReference type="Proteomes" id="UP001221757"/>
    </source>
</evidence>
<name>A0AAD7D537_MYCRO</name>
<proteinExistence type="predicted"/>
<gene>
    <name evidence="3" type="ORF">B0H17DRAFT_1078185</name>
</gene>
<keyword evidence="2" id="KW-0472">Membrane</keyword>
<feature type="region of interest" description="Disordered" evidence="1">
    <location>
        <begin position="63"/>
        <end position="140"/>
    </location>
</feature>
<comment type="caution">
    <text evidence="3">The sequence shown here is derived from an EMBL/GenBank/DDBJ whole genome shotgun (WGS) entry which is preliminary data.</text>
</comment>
<keyword evidence="2" id="KW-0812">Transmembrane</keyword>
<dbReference type="EMBL" id="JARKIE010000132">
    <property type="protein sequence ID" value="KAJ7678728.1"/>
    <property type="molecule type" value="Genomic_DNA"/>
</dbReference>
<evidence type="ECO:0000256" key="1">
    <source>
        <dbReference type="SAM" id="MobiDB-lite"/>
    </source>
</evidence>
<protein>
    <submittedName>
        <fullName evidence="3">Uncharacterized protein</fullName>
    </submittedName>
</protein>
<reference evidence="3" key="1">
    <citation type="submission" date="2023-03" db="EMBL/GenBank/DDBJ databases">
        <title>Massive genome expansion in bonnet fungi (Mycena s.s.) driven by repeated elements and novel gene families across ecological guilds.</title>
        <authorList>
            <consortium name="Lawrence Berkeley National Laboratory"/>
            <person name="Harder C.B."/>
            <person name="Miyauchi S."/>
            <person name="Viragh M."/>
            <person name="Kuo A."/>
            <person name="Thoen E."/>
            <person name="Andreopoulos B."/>
            <person name="Lu D."/>
            <person name="Skrede I."/>
            <person name="Drula E."/>
            <person name="Henrissat B."/>
            <person name="Morin E."/>
            <person name="Kohler A."/>
            <person name="Barry K."/>
            <person name="LaButti K."/>
            <person name="Morin E."/>
            <person name="Salamov A."/>
            <person name="Lipzen A."/>
            <person name="Mereny Z."/>
            <person name="Hegedus B."/>
            <person name="Baldrian P."/>
            <person name="Stursova M."/>
            <person name="Weitz H."/>
            <person name="Taylor A."/>
            <person name="Grigoriev I.V."/>
            <person name="Nagy L.G."/>
            <person name="Martin F."/>
            <person name="Kauserud H."/>
        </authorList>
    </citation>
    <scope>NUCLEOTIDE SEQUENCE</scope>
    <source>
        <strain evidence="3">CBHHK067</strain>
    </source>
</reference>
<sequence length="189" mass="20125">MGKVAESNTNFLGTLAEALDQLAQYLSEAGATDRTSATISEAAEVRRRIKLLPPEPDFLFSEIETDSEEEDGDEAWETATESEDEGTDVSNAATGIEELATEDKSTASSQDIPQTCSSNELSATEVTPSASIFSSDTPQPAKTRITDILSTPLEVKLSSTPMELLWWILLGILSILVAVLGGALASRGK</sequence>
<accession>A0AAD7D537</accession>
<dbReference type="Proteomes" id="UP001221757">
    <property type="component" value="Unassembled WGS sequence"/>
</dbReference>